<gene>
    <name evidence="2" type="primary">ORF22402</name>
</gene>
<accession>A0A0B6YER5</accession>
<feature type="non-terminal residue" evidence="2">
    <location>
        <position position="92"/>
    </location>
</feature>
<feature type="region of interest" description="Disordered" evidence="1">
    <location>
        <begin position="19"/>
        <end position="52"/>
    </location>
</feature>
<evidence type="ECO:0000313" key="2">
    <source>
        <dbReference type="EMBL" id="CEK54276.1"/>
    </source>
</evidence>
<sequence length="92" mass="9938">RIVPLPKSDTHRLLLEGAISSCSSRKRKSSPSTDDDYGGPSSKLSDDQRKRQHWLQCQTDALKLTISSAAAAYGTGLPSSTSMSPLSNHNHT</sequence>
<dbReference type="EMBL" id="HACG01007411">
    <property type="protein sequence ID" value="CEK54276.1"/>
    <property type="molecule type" value="Transcribed_RNA"/>
</dbReference>
<name>A0A0B6YER5_9EUPU</name>
<proteinExistence type="predicted"/>
<organism evidence="2">
    <name type="scientific">Arion vulgaris</name>
    <dbReference type="NCBI Taxonomy" id="1028688"/>
    <lineage>
        <taxon>Eukaryota</taxon>
        <taxon>Metazoa</taxon>
        <taxon>Spiralia</taxon>
        <taxon>Lophotrochozoa</taxon>
        <taxon>Mollusca</taxon>
        <taxon>Gastropoda</taxon>
        <taxon>Heterobranchia</taxon>
        <taxon>Euthyneura</taxon>
        <taxon>Panpulmonata</taxon>
        <taxon>Eupulmonata</taxon>
        <taxon>Stylommatophora</taxon>
        <taxon>Helicina</taxon>
        <taxon>Arionoidea</taxon>
        <taxon>Arionidae</taxon>
        <taxon>Arion</taxon>
    </lineage>
</organism>
<reference evidence="2" key="1">
    <citation type="submission" date="2014-12" db="EMBL/GenBank/DDBJ databases">
        <title>Insight into the proteome of Arion vulgaris.</title>
        <authorList>
            <person name="Aradska J."/>
            <person name="Bulat T."/>
            <person name="Smidak R."/>
            <person name="Sarate P."/>
            <person name="Gangsoo J."/>
            <person name="Sialana F."/>
            <person name="Bilban M."/>
            <person name="Lubec G."/>
        </authorList>
    </citation>
    <scope>NUCLEOTIDE SEQUENCE</scope>
    <source>
        <tissue evidence="2">Skin</tissue>
    </source>
</reference>
<feature type="non-terminal residue" evidence="2">
    <location>
        <position position="1"/>
    </location>
</feature>
<evidence type="ECO:0000256" key="1">
    <source>
        <dbReference type="SAM" id="MobiDB-lite"/>
    </source>
</evidence>
<protein>
    <submittedName>
        <fullName evidence="2">Uncharacterized protein</fullName>
    </submittedName>
</protein>
<dbReference type="AlphaFoldDB" id="A0A0B6YER5"/>